<dbReference type="Pfam" id="PF00329">
    <property type="entry name" value="Complex1_30kDa"/>
    <property type="match status" value="1"/>
</dbReference>
<dbReference type="PANTHER" id="PTHR10884">
    <property type="entry name" value="NADH DEHYDROGENASE UBIQUINONE IRON-SULFUR PROTEIN 3"/>
    <property type="match status" value="1"/>
</dbReference>
<evidence type="ECO:0000313" key="3">
    <source>
        <dbReference type="EMBL" id="PMP64474.1"/>
    </source>
</evidence>
<accession>A0A2N7PLG8</accession>
<comment type="similarity">
    <text evidence="1">Belongs to the complex I 30 kDa subunit family.</text>
</comment>
<feature type="domain" description="NADH:ubiquinone oxidoreductase 30kDa subunit" evidence="2">
    <location>
        <begin position="7"/>
        <end position="57"/>
    </location>
</feature>
<dbReference type="PANTHER" id="PTHR10884:SF14">
    <property type="entry name" value="NADH DEHYDROGENASE [UBIQUINONE] IRON-SULFUR PROTEIN 3, MITOCHONDRIAL"/>
    <property type="match status" value="1"/>
</dbReference>
<proteinExistence type="inferred from homology"/>
<dbReference type="SUPFAM" id="SSF143243">
    <property type="entry name" value="Nqo5-like"/>
    <property type="match status" value="1"/>
</dbReference>
<dbReference type="AlphaFoldDB" id="A0A2N7PLG8"/>
<protein>
    <recommendedName>
        <fullName evidence="2">NADH:ubiquinone oxidoreductase 30kDa subunit domain-containing protein</fullName>
    </recommendedName>
</protein>
<gene>
    <name evidence="3" type="ORF">C0197_00425</name>
</gene>
<name>A0A2N7PLG8_9BACT</name>
<comment type="caution">
    <text evidence="3">The sequence shown here is derived from an EMBL/GenBank/DDBJ whole genome shotgun (WGS) entry which is preliminary data.</text>
</comment>
<dbReference type="InterPro" id="IPR037232">
    <property type="entry name" value="NADH_quin_OxRdtase_su_C/D-like"/>
</dbReference>
<evidence type="ECO:0000256" key="1">
    <source>
        <dbReference type="ARBA" id="ARBA00007569"/>
    </source>
</evidence>
<evidence type="ECO:0000313" key="4">
    <source>
        <dbReference type="Proteomes" id="UP000235731"/>
    </source>
</evidence>
<dbReference type="InterPro" id="IPR001268">
    <property type="entry name" value="NADH_UbQ_OxRdtase_30kDa_su"/>
</dbReference>
<dbReference type="GO" id="GO:0008137">
    <property type="term" value="F:NADH dehydrogenase (ubiquinone) activity"/>
    <property type="evidence" value="ECO:0007669"/>
    <property type="project" value="InterPro"/>
</dbReference>
<organism evidence="3 4">
    <name type="scientific">Caldimicrobium thiodismutans</name>
    <dbReference type="NCBI Taxonomy" id="1653476"/>
    <lineage>
        <taxon>Bacteria</taxon>
        <taxon>Pseudomonadati</taxon>
        <taxon>Thermodesulfobacteriota</taxon>
        <taxon>Thermodesulfobacteria</taxon>
        <taxon>Thermodesulfobacteriales</taxon>
        <taxon>Thermodesulfobacteriaceae</taxon>
        <taxon>Caldimicrobium</taxon>
    </lineage>
</organism>
<evidence type="ECO:0000259" key="2">
    <source>
        <dbReference type="Pfam" id="PF00329"/>
    </source>
</evidence>
<reference evidence="3 4" key="1">
    <citation type="submission" date="2018-01" db="EMBL/GenBank/DDBJ databases">
        <title>Metagenomic assembled genomes from two thermal pools in the Uzon Caldera, Kamchatka, Russia.</title>
        <authorList>
            <person name="Wilkins L."/>
            <person name="Ettinger C."/>
        </authorList>
    </citation>
    <scope>NUCLEOTIDE SEQUENCE [LARGE SCALE GENOMIC DNA]</scope>
    <source>
        <strain evidence="3">ZAV-15</strain>
    </source>
</reference>
<dbReference type="Proteomes" id="UP000235731">
    <property type="component" value="Unassembled WGS sequence"/>
</dbReference>
<dbReference type="EMBL" id="PNIE01000006">
    <property type="protein sequence ID" value="PMP64474.1"/>
    <property type="molecule type" value="Genomic_DNA"/>
</dbReference>
<sequence length="79" mass="9660">MHLLRVLQIYSQGQISWREVFDLFGIAFKGHPNLKRILLPEDWKGHPLRKDYPLEPKEKPEEFIKLKEWRMRLEEYGIK</sequence>
<dbReference type="Gene3D" id="3.30.460.80">
    <property type="entry name" value="NADH:ubiquinone oxidoreductase, 30kDa subunit"/>
    <property type="match status" value="1"/>
</dbReference>